<dbReference type="InterPro" id="IPR038389">
    <property type="entry name" value="PSMG2_sf"/>
</dbReference>
<evidence type="ECO:0000313" key="1">
    <source>
        <dbReference type="EMBL" id="QSG09090.1"/>
    </source>
</evidence>
<name>A0A897N3X5_9EURY</name>
<dbReference type="KEGG" id="hds:HSR122_1699"/>
<sequence length="251" mass="27686">MVPDPTFEVKATGESGNALVVGLSHFGMAGLSAVDYLVRHTNAEQIGHILPDEFPAIAPFQNGEPRHHTRLYHLADADITVLVGELFVPVWAAHEFTETIMEWVGAESIEEIAVLHGVPYPHGPDEHDVFHVSTPAYRTRRLAETEIQPLGGGLLDGVAGEIVTRSLDDRAPPAGVYVTPAHPPGPDLDAAILLLDALQDLYDISIDEAELKQRSEELKQYYTELSERLQSISEAEQPFGSREYPDDRMFM</sequence>
<keyword evidence="2" id="KW-1185">Reference proteome</keyword>
<dbReference type="Pfam" id="PF09754">
    <property type="entry name" value="PAC2"/>
    <property type="match status" value="1"/>
</dbReference>
<proteinExistence type="predicted"/>
<dbReference type="Proteomes" id="UP000662973">
    <property type="component" value="Chromosome"/>
</dbReference>
<accession>A0A897N3X5</accession>
<dbReference type="SUPFAM" id="SSF159659">
    <property type="entry name" value="Cgl1923-like"/>
    <property type="match status" value="1"/>
</dbReference>
<gene>
    <name evidence="1" type="ORF">HSR122_1699</name>
</gene>
<evidence type="ECO:0000313" key="2">
    <source>
        <dbReference type="Proteomes" id="UP000662973"/>
    </source>
</evidence>
<dbReference type="PANTHER" id="PTHR35610:SF3">
    <property type="entry name" value="PROTEASOME ASSEMBLY CHAPERONE FAMILY PROTEIN"/>
    <property type="match status" value="1"/>
</dbReference>
<dbReference type="EMBL" id="CP064788">
    <property type="protein sequence ID" value="QSG09090.1"/>
    <property type="molecule type" value="Genomic_DNA"/>
</dbReference>
<dbReference type="Gene3D" id="3.40.50.10900">
    <property type="entry name" value="PAC-like subunit"/>
    <property type="match status" value="1"/>
</dbReference>
<dbReference type="InterPro" id="IPR019151">
    <property type="entry name" value="Proteasome_assmbl_chaperone_2"/>
</dbReference>
<dbReference type="PANTHER" id="PTHR35610">
    <property type="entry name" value="3-ISOPROPYLMALATE DEHYDRATASE-RELATED"/>
    <property type="match status" value="1"/>
</dbReference>
<dbReference type="AlphaFoldDB" id="A0A897N3X5"/>
<protein>
    <submittedName>
        <fullName evidence="1">Archaeal enzyme of ATP-grasp superfamily</fullName>
    </submittedName>
</protein>
<reference evidence="1 2" key="1">
    <citation type="submission" date="2020-11" db="EMBL/GenBank/DDBJ databases">
        <title>Carbohydrate-dependent, anaerobic sulfur respiration: A novel catabolism in halophilic archaea.</title>
        <authorList>
            <person name="Sorokin D.Y."/>
            <person name="Messina E."/>
            <person name="Smedile F."/>
            <person name="La Cono V."/>
            <person name="Hallsworth J.E."/>
            <person name="Yakimov M.M."/>
        </authorList>
    </citation>
    <scope>NUCLEOTIDE SEQUENCE [LARGE SCALE GENOMIC DNA]</scope>
    <source>
        <strain evidence="1 2">HSR12-2</strain>
    </source>
</reference>
<organism evidence="1 2">
    <name type="scientific">Halapricum desulfuricans</name>
    <dbReference type="NCBI Taxonomy" id="2841257"/>
    <lineage>
        <taxon>Archaea</taxon>
        <taxon>Methanobacteriati</taxon>
        <taxon>Methanobacteriota</taxon>
        <taxon>Stenosarchaea group</taxon>
        <taxon>Halobacteria</taxon>
        <taxon>Halobacteriales</taxon>
        <taxon>Haloarculaceae</taxon>
        <taxon>Halapricum</taxon>
    </lineage>
</organism>
<dbReference type="GeneID" id="68852320"/>
<dbReference type="RefSeq" id="WP_229109082.1">
    <property type="nucleotide sequence ID" value="NZ_CP064788.1"/>
</dbReference>